<feature type="region of interest" description="Disordered" evidence="6">
    <location>
        <begin position="104"/>
        <end position="261"/>
    </location>
</feature>
<evidence type="ECO:0000256" key="3">
    <source>
        <dbReference type="ARBA" id="ARBA00022737"/>
    </source>
</evidence>
<feature type="domain" description="Chitin-binding type-2" evidence="8">
    <location>
        <begin position="1668"/>
        <end position="1723"/>
    </location>
</feature>
<feature type="domain" description="Chitin-binding type-2" evidence="8">
    <location>
        <begin position="1210"/>
        <end position="1256"/>
    </location>
</feature>
<feature type="compositionally biased region" description="Low complexity" evidence="6">
    <location>
        <begin position="1019"/>
        <end position="1028"/>
    </location>
</feature>
<feature type="domain" description="Chitin-binding type-2" evidence="8">
    <location>
        <begin position="1484"/>
        <end position="1539"/>
    </location>
</feature>
<proteinExistence type="predicted"/>
<feature type="domain" description="Chitin-binding type-2" evidence="8">
    <location>
        <begin position="1127"/>
        <end position="1182"/>
    </location>
</feature>
<feature type="compositionally biased region" description="Polar residues" evidence="6">
    <location>
        <begin position="917"/>
        <end position="964"/>
    </location>
</feature>
<evidence type="ECO:0000313" key="9">
    <source>
        <dbReference type="EMBL" id="GFU13731.1"/>
    </source>
</evidence>
<keyword evidence="10" id="KW-1185">Reference proteome</keyword>
<protein>
    <submittedName>
        <fullName evidence="9">Chondroitin proteoglycan 2</fullName>
    </submittedName>
</protein>
<feature type="compositionally biased region" description="Polar residues" evidence="6">
    <location>
        <begin position="456"/>
        <end position="471"/>
    </location>
</feature>
<evidence type="ECO:0000256" key="7">
    <source>
        <dbReference type="SAM" id="SignalP"/>
    </source>
</evidence>
<feature type="domain" description="Chitin-binding type-2" evidence="8">
    <location>
        <begin position="1257"/>
        <end position="1312"/>
    </location>
</feature>
<dbReference type="SMART" id="SM00494">
    <property type="entry name" value="ChtBD2"/>
    <property type="match status" value="15"/>
</dbReference>
<feature type="compositionally biased region" description="Low complexity" evidence="6">
    <location>
        <begin position="473"/>
        <end position="519"/>
    </location>
</feature>
<dbReference type="SUPFAM" id="SSF57625">
    <property type="entry name" value="Invertebrate chitin-binding proteins"/>
    <property type="match status" value="15"/>
</dbReference>
<feature type="compositionally biased region" description="Polar residues" evidence="6">
    <location>
        <begin position="972"/>
        <end position="1012"/>
    </location>
</feature>
<dbReference type="Gene3D" id="2.170.140.10">
    <property type="entry name" value="Chitin binding domain"/>
    <property type="match status" value="15"/>
</dbReference>
<feature type="domain" description="Chitin-binding type-2" evidence="8">
    <location>
        <begin position="43"/>
        <end position="100"/>
    </location>
</feature>
<feature type="compositionally biased region" description="Polar residues" evidence="6">
    <location>
        <begin position="569"/>
        <end position="608"/>
    </location>
</feature>
<dbReference type="InterPro" id="IPR051940">
    <property type="entry name" value="Chitin_bind-dev_reg"/>
</dbReference>
<comment type="caution">
    <text evidence="9">The sequence shown here is derived from an EMBL/GenBank/DDBJ whole genome shotgun (WGS) entry which is preliminary data.</text>
</comment>
<organism evidence="9 10">
    <name type="scientific">Nephila pilipes</name>
    <name type="common">Giant wood spider</name>
    <name type="synonym">Nephila maculata</name>
    <dbReference type="NCBI Taxonomy" id="299642"/>
    <lineage>
        <taxon>Eukaryota</taxon>
        <taxon>Metazoa</taxon>
        <taxon>Ecdysozoa</taxon>
        <taxon>Arthropoda</taxon>
        <taxon>Chelicerata</taxon>
        <taxon>Arachnida</taxon>
        <taxon>Araneae</taxon>
        <taxon>Araneomorphae</taxon>
        <taxon>Entelegynae</taxon>
        <taxon>Araneoidea</taxon>
        <taxon>Nephilidae</taxon>
        <taxon>Nephila</taxon>
    </lineage>
</organism>
<feature type="compositionally biased region" description="Polar residues" evidence="6">
    <location>
        <begin position="133"/>
        <end position="157"/>
    </location>
</feature>
<feature type="chain" id="PRO_5036501565" evidence="7">
    <location>
        <begin position="28"/>
        <end position="1847"/>
    </location>
</feature>
<dbReference type="OrthoDB" id="6419672at2759"/>
<evidence type="ECO:0000256" key="1">
    <source>
        <dbReference type="ARBA" id="ARBA00022669"/>
    </source>
</evidence>
<evidence type="ECO:0000259" key="8">
    <source>
        <dbReference type="PROSITE" id="PS50940"/>
    </source>
</evidence>
<feature type="domain" description="Chitin-binding type-2" evidence="8">
    <location>
        <begin position="1560"/>
        <end position="1606"/>
    </location>
</feature>
<keyword evidence="1" id="KW-0147">Chitin-binding</keyword>
<feature type="domain" description="Chitin-binding type-2" evidence="8">
    <location>
        <begin position="866"/>
        <end position="919"/>
    </location>
</feature>
<name>A0A8X6QHH5_NEPPI</name>
<accession>A0A8X6QHH5</accession>
<feature type="compositionally biased region" description="Basic and acidic residues" evidence="6">
    <location>
        <begin position="541"/>
        <end position="551"/>
    </location>
</feature>
<feature type="domain" description="Chitin-binding type-2" evidence="8">
    <location>
        <begin position="820"/>
        <end position="865"/>
    </location>
</feature>
<reference evidence="9" key="1">
    <citation type="submission" date="2020-08" db="EMBL/GenBank/DDBJ databases">
        <title>Multicomponent nature underlies the extraordinary mechanical properties of spider dragline silk.</title>
        <authorList>
            <person name="Kono N."/>
            <person name="Nakamura H."/>
            <person name="Mori M."/>
            <person name="Yoshida Y."/>
            <person name="Ohtoshi R."/>
            <person name="Malay A.D."/>
            <person name="Moran D.A.P."/>
            <person name="Tomita M."/>
            <person name="Numata K."/>
            <person name="Arakawa K."/>
        </authorList>
    </citation>
    <scope>NUCLEOTIDE SEQUENCE</scope>
</reference>
<feature type="compositionally biased region" description="Low complexity" evidence="6">
    <location>
        <begin position="691"/>
        <end position="702"/>
    </location>
</feature>
<feature type="compositionally biased region" description="Polar residues" evidence="6">
    <location>
        <begin position="211"/>
        <end position="229"/>
    </location>
</feature>
<evidence type="ECO:0000256" key="2">
    <source>
        <dbReference type="ARBA" id="ARBA00022729"/>
    </source>
</evidence>
<feature type="compositionally biased region" description="Polar residues" evidence="6">
    <location>
        <begin position="166"/>
        <end position="181"/>
    </location>
</feature>
<dbReference type="GO" id="GO:0008061">
    <property type="term" value="F:chitin binding"/>
    <property type="evidence" value="ECO:0007669"/>
    <property type="project" value="UniProtKB-KW"/>
</dbReference>
<feature type="compositionally biased region" description="Polar residues" evidence="6">
    <location>
        <begin position="1052"/>
        <end position="1070"/>
    </location>
</feature>
<keyword evidence="4" id="KW-1015">Disulfide bond</keyword>
<dbReference type="GO" id="GO:0005576">
    <property type="term" value="C:extracellular region"/>
    <property type="evidence" value="ECO:0007669"/>
    <property type="project" value="InterPro"/>
</dbReference>
<evidence type="ECO:0000256" key="5">
    <source>
        <dbReference type="ARBA" id="ARBA00023180"/>
    </source>
</evidence>
<dbReference type="PANTHER" id="PTHR23301:SF0">
    <property type="entry name" value="CHITIN-BINDING TYPE-2 DOMAIN-CONTAINING PROTEIN-RELATED"/>
    <property type="match status" value="1"/>
</dbReference>
<dbReference type="Proteomes" id="UP000887013">
    <property type="component" value="Unassembled WGS sequence"/>
</dbReference>
<feature type="domain" description="Chitin-binding type-2" evidence="8">
    <location>
        <begin position="1403"/>
        <end position="1458"/>
    </location>
</feature>
<feature type="domain" description="Chitin-binding type-2" evidence="8">
    <location>
        <begin position="1610"/>
        <end position="1664"/>
    </location>
</feature>
<dbReference type="PANTHER" id="PTHR23301">
    <property type="entry name" value="CHITIN BINDING PERITROPHIN-A"/>
    <property type="match status" value="1"/>
</dbReference>
<dbReference type="EMBL" id="BMAW01125717">
    <property type="protein sequence ID" value="GFU13731.1"/>
    <property type="molecule type" value="Genomic_DNA"/>
</dbReference>
<gene>
    <name evidence="9" type="primary">X975_18874</name>
    <name evidence="9" type="ORF">NPIL_161131</name>
</gene>
<feature type="domain" description="Chitin-binding type-2" evidence="8">
    <location>
        <begin position="734"/>
        <end position="789"/>
    </location>
</feature>
<keyword evidence="5" id="KW-0325">Glycoprotein</keyword>
<evidence type="ECO:0000256" key="4">
    <source>
        <dbReference type="ARBA" id="ARBA00023157"/>
    </source>
</evidence>
<feature type="compositionally biased region" description="Polar residues" evidence="6">
    <location>
        <begin position="703"/>
        <end position="716"/>
    </location>
</feature>
<evidence type="ECO:0000256" key="6">
    <source>
        <dbReference type="SAM" id="MobiDB-lite"/>
    </source>
</evidence>
<dbReference type="Pfam" id="PF01607">
    <property type="entry name" value="CBM_14"/>
    <property type="match status" value="15"/>
</dbReference>
<sequence>MFNRSKNRFSIFIGLSVFASLVAKGATNPVINRQCRAGVCDDRPECPKTSCRCIYPSKIDCALYYQCVQGKPIQYRCSPGLLFNADALTCDYDFNVNCTVGLSTTSSSSSSEALSTTTTNSKPQSSTSPSTTINEETTPESSVTNEEVTTKTSTSDIPETAFTGIDDTSTSEAITVLPTKTTNKDLPDSSSETPNSKYPDITTERIHSELPDTSSGTTNSKYPEMSTETTRSEPPDTSKTTDTNSDRSTNRFTETATEEMLSTRKIPPEISTTKQPSNWTCPSRFGLFPDPEDCNKYYHCSQWEPVHEKCDSGLHFNPIKMLCDWPDRAGCDYQTTLAPTESQYTQQTNFTEISTKHFSTEAILNETTSSEPIATDSSVATDKIITSSNNDHIKTITTLTTELPFTNHSSITEMTVSTEIPTTVSFTSIETTLTDTTEVLATSERELSSETTSSRVKTTISEISTGSGHISTKTETTLLPKTETTSDDSSSNSSRISTENEPTSPTATISTSNEISTETVHASTEKELSTTGTNSEEASTDSDRTSTDREPTSPAAIITSDEISAETIEVSTEKQQSTRVTTPETSTNSDHISSEEPTSAPTTMTSDEISTEKKPTPTTGTSTTSDSISSSSSLSTEKVTTSIMTSSDEVNTNSTFSSTMIETTLFTTKETITTENASTTDIKTSIKPTSEHSTSTETSFTTMNNDSTISTETSTGDAIKTTTLQTKTTGNDEGFNCPTRFGLFPDSKNCTRFYQCSHWKEHHKKCPSNLHFNPDLQVCDWPYRAGCEVPSSTTITVQSTTPSKPDFDNDTDCICDSCELPVPDDCNSYILCIDRKAIPISCGSELNFNPMTGTCDLEENVQCEENVKCPEPTGRFPYPHSCKHFMDCKDYEMTIKKCPEDMIYDVIAETCSWSGSCENNKTSTEKPTSATYPDTTISNASKDVPESTETATELFTTQETSTSSKHNDDSSTPKLSSLETTKGETSSNSFTTTEIPPSKNNTNDYSTESSSSPKDEETTTNIFSTTNTERTKPPNTIRTTSSEENISTTISPLTSKDITDPANESITSEDTTEVLTSTVMFTSSESATSTVLPESSTVSVPETLPKSTPQNISITPTHETTTKSSSDFLCPSRFGLFPDPENCFRFYHCSQWKPHHKWCPSGLHFNPGLQVCDWPYRAGCGGSFEIITPDPNQGKDDPSFNETCDCECCFYPDKKDCSKYMLCLGGVLHKGQCAEGLLFDSVGNNCDLEDRVKCPSTTICASPSGIYPHPSNCSLFYRCNDGRPNLEKCLDNKHFSTASKKCTEPCEAKCEQNLNCVTIVPPPVVSDSSICIEGDGLYPVKNDCSIFYQCTNGYAYFVRCPDGLHFNVEYGVCELPCDAKCDPELDCLLSSAQVNSKSFNIPTFHCPRPNGLFPAPQSCSSYYLCSRANEHLLFCPPGLHYNTVRETCETPCEAQCDKSIECPHPNLPKNKEVTETSLLVLPIKLRCKSSIGKFSNPKDCASFYTCLDGKAHLEFCSNGLHFDPEDKECKSPCVAGCDTSLECPEEIPQTKENCSCENCFLPVATDCSAYYFCSQNYLTKGYCPYGTLFDRQTSQCQNQSDVICDSVGDPALCHEPYGIFPYPGNCKKFVHCIDSVAHIQDCEDSLEFDPKIRTCTNPKGYCGVINKDPLCELADGLVAHETNCSRFYQCENWTAYLKSCPAPLIFNAADQICDWPHNFKCNTSKALINNAIQDNKIKLSANSSSSQSNKASLHSDNSTTHACETVPGVICPCACRVTTYDDCISFYHCRGDGKACKRYCPQGLYFNKKTMVCDLPHNVECRDFFFTTLKIMKSWNSAKVLEEKPFL</sequence>
<feature type="region of interest" description="Disordered" evidence="6">
    <location>
        <begin position="1083"/>
        <end position="1124"/>
    </location>
</feature>
<dbReference type="InterPro" id="IPR036508">
    <property type="entry name" value="Chitin-bd_dom_sf"/>
</dbReference>
<dbReference type="InterPro" id="IPR002557">
    <property type="entry name" value="Chitin-bd_dom"/>
</dbReference>
<feature type="domain" description="Chitin-binding type-2" evidence="8">
    <location>
        <begin position="1782"/>
        <end position="1823"/>
    </location>
</feature>
<feature type="region of interest" description="Disordered" evidence="6">
    <location>
        <begin position="440"/>
        <end position="646"/>
    </location>
</feature>
<feature type="compositionally biased region" description="Low complexity" evidence="6">
    <location>
        <begin position="1036"/>
        <end position="1051"/>
    </location>
</feature>
<keyword evidence="3" id="KW-0677">Repeat</keyword>
<feature type="region of interest" description="Disordered" evidence="6">
    <location>
        <begin position="685"/>
        <end position="725"/>
    </location>
</feature>
<feature type="domain" description="Chitin-binding type-2" evidence="8">
    <location>
        <begin position="1328"/>
        <end position="1383"/>
    </location>
</feature>
<feature type="compositionally biased region" description="Low complexity" evidence="6">
    <location>
        <begin position="104"/>
        <end position="132"/>
    </location>
</feature>
<feature type="domain" description="Chitin-binding type-2" evidence="8">
    <location>
        <begin position="278"/>
        <end position="333"/>
    </location>
</feature>
<evidence type="ECO:0000313" key="10">
    <source>
        <dbReference type="Proteomes" id="UP000887013"/>
    </source>
</evidence>
<feature type="region of interest" description="Disordered" evidence="6">
    <location>
        <begin position="917"/>
        <end position="1070"/>
    </location>
</feature>
<feature type="signal peptide" evidence="7">
    <location>
        <begin position="1"/>
        <end position="27"/>
    </location>
</feature>
<feature type="compositionally biased region" description="Low complexity" evidence="6">
    <location>
        <begin position="616"/>
        <end position="642"/>
    </location>
</feature>
<dbReference type="PROSITE" id="PS50940">
    <property type="entry name" value="CHIT_BIND_II"/>
    <property type="match status" value="15"/>
</dbReference>
<keyword evidence="2 7" id="KW-0732">Signal</keyword>